<protein>
    <submittedName>
        <fullName evidence="1">Uncharacterized protein</fullName>
    </submittedName>
</protein>
<proteinExistence type="predicted"/>
<dbReference type="AlphaFoldDB" id="A0AA95SV37"/>
<organism evidence="1 2">
    <name type="scientific">Paucibacter sediminis</name>
    <dbReference type="NCBI Taxonomy" id="3019553"/>
    <lineage>
        <taxon>Bacteria</taxon>
        <taxon>Pseudomonadati</taxon>
        <taxon>Pseudomonadota</taxon>
        <taxon>Betaproteobacteria</taxon>
        <taxon>Burkholderiales</taxon>
        <taxon>Sphaerotilaceae</taxon>
        <taxon>Roseateles</taxon>
    </lineage>
</organism>
<dbReference type="KEGG" id="pais:PFX98_19770"/>
<dbReference type="Proteomes" id="UP001177769">
    <property type="component" value="Chromosome"/>
</dbReference>
<gene>
    <name evidence="1" type="ORF">PFX98_19770</name>
</gene>
<evidence type="ECO:0000313" key="1">
    <source>
        <dbReference type="EMBL" id="WIT11119.1"/>
    </source>
</evidence>
<keyword evidence="2" id="KW-1185">Reference proteome</keyword>
<reference evidence="1" key="1">
    <citation type="submission" date="2023-01" db="EMBL/GenBank/DDBJ databases">
        <title>Whole genome sequence of Paucibacter sp. S2-9 isolated from pond sediment.</title>
        <authorList>
            <person name="Jung J.Y."/>
        </authorList>
    </citation>
    <scope>NUCLEOTIDE SEQUENCE</scope>
    <source>
        <strain evidence="1">S2-9</strain>
    </source>
</reference>
<name>A0AA95SV37_9BURK</name>
<dbReference type="RefSeq" id="WP_285232198.1">
    <property type="nucleotide sequence ID" value="NZ_CP116346.1"/>
</dbReference>
<sequence>MQLQRDWLIRRPVIYRYLDKRFVDAFFETGALRLSSFAAFSKHKDEERQDSLEGHGSVVHRNSEGSGQTVFALTAQGHSAFVLCGAMNYQTDLAESFKTDSGFRINDSLGFGDAISKYIPGFQLGMEGPCLYLGKKLVVRDMGPVDLHAVKGAQTGEEVAVGKLFQTVAAAAGNDLMFLKSATYAHQNEYRLLWHSPHVVSDYIDIVCPEAIQFCTRFEDMLAERPDGDRGAA</sequence>
<accession>A0AA95SV37</accession>
<dbReference type="EMBL" id="CP116346">
    <property type="protein sequence ID" value="WIT11119.1"/>
    <property type="molecule type" value="Genomic_DNA"/>
</dbReference>
<evidence type="ECO:0000313" key="2">
    <source>
        <dbReference type="Proteomes" id="UP001177769"/>
    </source>
</evidence>